<evidence type="ECO:0000313" key="3">
    <source>
        <dbReference type="Proteomes" id="UP001317532"/>
    </source>
</evidence>
<name>A0AAN1XVI5_UNVUL</name>
<evidence type="ECO:0000313" key="2">
    <source>
        <dbReference type="EMBL" id="BDE05077.1"/>
    </source>
</evidence>
<dbReference type="EMBL" id="AP025523">
    <property type="protein sequence ID" value="BDE05077.1"/>
    <property type="molecule type" value="Genomic_DNA"/>
</dbReference>
<keyword evidence="1" id="KW-1133">Transmembrane helix</keyword>
<keyword evidence="3" id="KW-1185">Reference proteome</keyword>
<organism evidence="2 3">
    <name type="scientific">Vulcanimicrobium alpinum</name>
    <dbReference type="NCBI Taxonomy" id="3016050"/>
    <lineage>
        <taxon>Bacteria</taxon>
        <taxon>Bacillati</taxon>
        <taxon>Vulcanimicrobiota</taxon>
        <taxon>Vulcanimicrobiia</taxon>
        <taxon>Vulcanimicrobiales</taxon>
        <taxon>Vulcanimicrobiaceae</taxon>
        <taxon>Vulcanimicrobium</taxon>
    </lineage>
</organism>
<protein>
    <submittedName>
        <fullName evidence="2">Uncharacterized protein</fullName>
    </submittedName>
</protein>
<keyword evidence="1" id="KW-0472">Membrane</keyword>
<evidence type="ECO:0000256" key="1">
    <source>
        <dbReference type="SAM" id="Phobius"/>
    </source>
</evidence>
<keyword evidence="1" id="KW-0812">Transmembrane</keyword>
<accession>A0AAN1XVI5</accession>
<sequence>MRGRGRFGYAVRMAQFPIWARILAFAIVAVAYVVSVNLFAASLAR</sequence>
<dbReference type="KEGG" id="vab:WPS_03530"/>
<dbReference type="AlphaFoldDB" id="A0AAN1XVI5"/>
<reference evidence="2 3" key="1">
    <citation type="journal article" date="2022" name="ISME Commun">
        <title>Vulcanimicrobium alpinus gen. nov. sp. nov., the first cultivated representative of the candidate phylum 'Eremiobacterota', is a metabolically versatile aerobic anoxygenic phototroph.</title>
        <authorList>
            <person name="Yabe S."/>
            <person name="Muto K."/>
            <person name="Abe K."/>
            <person name="Yokota A."/>
            <person name="Staudigel H."/>
            <person name="Tebo B.M."/>
        </authorList>
    </citation>
    <scope>NUCLEOTIDE SEQUENCE [LARGE SCALE GENOMIC DNA]</scope>
    <source>
        <strain evidence="2 3">WC8-2</strain>
    </source>
</reference>
<proteinExistence type="predicted"/>
<feature type="transmembrane region" description="Helical" evidence="1">
    <location>
        <begin position="21"/>
        <end position="44"/>
    </location>
</feature>
<gene>
    <name evidence="2" type="ORF">WPS_03530</name>
</gene>
<dbReference type="Proteomes" id="UP001317532">
    <property type="component" value="Chromosome"/>
</dbReference>